<protein>
    <submittedName>
        <fullName evidence="1">Uncharacterized protein</fullName>
    </submittedName>
</protein>
<evidence type="ECO:0000313" key="1">
    <source>
        <dbReference type="EMBL" id="KAG2236663.1"/>
    </source>
</evidence>
<dbReference type="EMBL" id="JAEPRE010000014">
    <property type="protein sequence ID" value="KAG2236663.1"/>
    <property type="molecule type" value="Genomic_DNA"/>
</dbReference>
<comment type="caution">
    <text evidence="1">The sequence shown here is derived from an EMBL/GenBank/DDBJ whole genome shotgun (WGS) entry which is preliminary data.</text>
</comment>
<accession>A0A8H7W1N4</accession>
<reference evidence="1" key="1">
    <citation type="submission" date="2021-01" db="EMBL/GenBank/DDBJ databases">
        <title>Metabolic potential, ecology and presence of endohyphal bacteria is reflected in genomic diversity of Mucoromycotina.</title>
        <authorList>
            <person name="Muszewska A."/>
            <person name="Okrasinska A."/>
            <person name="Steczkiewicz K."/>
            <person name="Drgas O."/>
            <person name="Orlowska M."/>
            <person name="Perlinska-Lenart U."/>
            <person name="Aleksandrzak-Piekarczyk T."/>
            <person name="Szatraj K."/>
            <person name="Zielenkiewicz U."/>
            <person name="Pilsyk S."/>
            <person name="Malc E."/>
            <person name="Mieczkowski P."/>
            <person name="Kruszewska J.S."/>
            <person name="Biernat P."/>
            <person name="Pawlowska J."/>
        </authorList>
    </citation>
    <scope>NUCLEOTIDE SEQUENCE</scope>
    <source>
        <strain evidence="1">WA0000018081</strain>
    </source>
</reference>
<dbReference type="AlphaFoldDB" id="A0A8H7W1N4"/>
<proteinExistence type="predicted"/>
<organism evidence="1 2">
    <name type="scientific">Thamnidium elegans</name>
    <dbReference type="NCBI Taxonomy" id="101142"/>
    <lineage>
        <taxon>Eukaryota</taxon>
        <taxon>Fungi</taxon>
        <taxon>Fungi incertae sedis</taxon>
        <taxon>Mucoromycota</taxon>
        <taxon>Mucoromycotina</taxon>
        <taxon>Mucoromycetes</taxon>
        <taxon>Mucorales</taxon>
        <taxon>Mucorineae</taxon>
        <taxon>Mucoraceae</taxon>
        <taxon>Thamnidium</taxon>
    </lineage>
</organism>
<gene>
    <name evidence="1" type="ORF">INT48_000660</name>
</gene>
<evidence type="ECO:0000313" key="2">
    <source>
        <dbReference type="Proteomes" id="UP000613177"/>
    </source>
</evidence>
<name>A0A8H7W1N4_9FUNG</name>
<keyword evidence="2" id="KW-1185">Reference proteome</keyword>
<dbReference type="Proteomes" id="UP000613177">
    <property type="component" value="Unassembled WGS sequence"/>
</dbReference>
<sequence length="146" mass="16577">MNYIITTCDEKGIPIAVCSNSFLISSGKLNVVPLMSDSYAEIIKTQVKILNEDWNFGFHLRAVCIQLLAGALWVEKNEVMLSNCIELYSRINRLDAHSEKFYVEDSVPIIGNVALERILCDIAERITPRLEELNSKVIKEIIKFSK</sequence>